<evidence type="ECO:0000313" key="2">
    <source>
        <dbReference type="Proteomes" id="UP001528850"/>
    </source>
</evidence>
<dbReference type="Proteomes" id="UP001528850">
    <property type="component" value="Unassembled WGS sequence"/>
</dbReference>
<organism evidence="1 2">
    <name type="scientific">Luteibacter sahnii</name>
    <dbReference type="NCBI Taxonomy" id="3021977"/>
    <lineage>
        <taxon>Bacteria</taxon>
        <taxon>Pseudomonadati</taxon>
        <taxon>Pseudomonadota</taxon>
        <taxon>Gammaproteobacteria</taxon>
        <taxon>Lysobacterales</taxon>
        <taxon>Rhodanobacteraceae</taxon>
        <taxon>Luteibacter</taxon>
    </lineage>
</organism>
<keyword evidence="2" id="KW-1185">Reference proteome</keyword>
<gene>
    <name evidence="1" type="ORF">P3W24_11265</name>
</gene>
<accession>A0ABT6BC47</accession>
<evidence type="ECO:0000313" key="1">
    <source>
        <dbReference type="EMBL" id="MDF4025544.1"/>
    </source>
</evidence>
<dbReference type="RefSeq" id="WP_320550037.1">
    <property type="nucleotide sequence ID" value="NZ_JAQLOK010000001.1"/>
</dbReference>
<protein>
    <submittedName>
        <fullName evidence="1">Uncharacterized protein</fullName>
    </submittedName>
</protein>
<comment type="caution">
    <text evidence="1">The sequence shown here is derived from an EMBL/GenBank/DDBJ whole genome shotgun (WGS) entry which is preliminary data.</text>
</comment>
<name>A0ABT6BC47_9GAMM</name>
<dbReference type="EMBL" id="JARJJS010000002">
    <property type="protein sequence ID" value="MDF4025544.1"/>
    <property type="molecule type" value="Genomic_DNA"/>
</dbReference>
<sequence length="55" mass="5859">MTRPEIDDAPVINSALPDGGVPLHVAPFVMRYGTDVLIAMRRAAEHAPHPSAEPA</sequence>
<proteinExistence type="predicted"/>
<reference evidence="1 2" key="1">
    <citation type="journal article" date="2024" name="Curr. Microbiol.">
        <title>Luteibacter sahnii sp. nov., A Novel Yellow-Colored Xanthomonadin Pigment Producing Probiotic Bacterium from Healthy Rice Seed Microbiome.</title>
        <authorList>
            <person name="Jaiswal G."/>
            <person name="Rana R."/>
            <person name="Nayak P.K."/>
            <person name="Chouhan R."/>
            <person name="Gandhi S.G."/>
            <person name="Patel H.K."/>
            <person name="Patil P.B."/>
        </authorList>
    </citation>
    <scope>NUCLEOTIDE SEQUENCE [LARGE SCALE GENOMIC DNA]</scope>
    <source>
        <strain evidence="1 2">PPL201</strain>
    </source>
</reference>